<dbReference type="Proteomes" id="UP000230605">
    <property type="component" value="Chromosome 4"/>
</dbReference>
<dbReference type="OrthoDB" id="3162439at2759"/>
<dbReference type="Pfam" id="PF09994">
    <property type="entry name" value="T6SS_Tle1-like_cat"/>
    <property type="match status" value="1"/>
</dbReference>
<feature type="domain" description="T6SS Phospholipase effector Tle1-like catalytic" evidence="2">
    <location>
        <begin position="94"/>
        <end position="355"/>
    </location>
</feature>
<evidence type="ECO:0000256" key="1">
    <source>
        <dbReference type="SAM" id="MobiDB-lite"/>
    </source>
</evidence>
<dbReference type="InterPro" id="IPR029058">
    <property type="entry name" value="AB_hydrolase_fold"/>
</dbReference>
<evidence type="ECO:0000313" key="3">
    <source>
        <dbReference type="EMBL" id="PIA93735.1"/>
    </source>
</evidence>
<dbReference type="SUPFAM" id="SSF53474">
    <property type="entry name" value="alpha/beta-Hydrolases"/>
    <property type="match status" value="1"/>
</dbReference>
<evidence type="ECO:0000259" key="2">
    <source>
        <dbReference type="Pfam" id="PF09994"/>
    </source>
</evidence>
<dbReference type="PANTHER" id="PTHR33840:SF1">
    <property type="entry name" value="TLE1 PHOSPHOLIPASE DOMAIN-CONTAINING PROTEIN"/>
    <property type="match status" value="1"/>
</dbReference>
<feature type="region of interest" description="Disordered" evidence="1">
    <location>
        <begin position="51"/>
        <end position="70"/>
    </location>
</feature>
<dbReference type="InterPro" id="IPR018712">
    <property type="entry name" value="Tle1-like_cat"/>
</dbReference>
<protein>
    <submittedName>
        <fullName evidence="3">Hypotheticalsprotein</fullName>
    </submittedName>
</protein>
<organism evidence="3 4">
    <name type="scientific">Cercospora beticola</name>
    <name type="common">Sugarbeet leaf spot fungus</name>
    <dbReference type="NCBI Taxonomy" id="122368"/>
    <lineage>
        <taxon>Eukaryota</taxon>
        <taxon>Fungi</taxon>
        <taxon>Dikarya</taxon>
        <taxon>Ascomycota</taxon>
        <taxon>Pezizomycotina</taxon>
        <taxon>Dothideomycetes</taxon>
        <taxon>Dothideomycetidae</taxon>
        <taxon>Mycosphaerellales</taxon>
        <taxon>Mycosphaerellaceae</taxon>
        <taxon>Cercospora</taxon>
    </lineage>
</organism>
<accession>A0A2G5HMI5</accession>
<gene>
    <name evidence="3" type="ORF">CB0940_04358</name>
</gene>
<sequence>MGLEQMDGPYGYDARPSDARSAYANSAYATPLTEDMPDLGDIPAMPALPPNGFPKPTNGLEKPANGDSKPVEHIKIPREIRAVKDAESYEPTGKNIVICLDGTGDQFDADNSNIVHFVSCLKKAVPEQVTYYQSGIGTYDGGGVTNGINAGLDMAVGSGLGVHIRDAYMFIQAHYKQGDKICLLGFSRGAYTARCLAGMIHKILEPNDHPANNSKPFAYKYYKDDTDEGWAMSQEFRKTFCIPVNVYFVGVFDSVASVGFFPRKLPLSSTPTHRAQYFRHAMALDEHRAKFKACRYKVKDSMGEKYTVSAEEDIVDTDAREVWFTGCHADVGGGAVKNEVRHKLAQIPLRWMIRQCFECDTGIIFKTPMLANEGLDIHTLWPRYEPLSIPAGPPPPDMLDRYHKGLLGPIHRRSSLLEPVDHNDEYGMHHLKIYKETDSEKPSADLHEHWTPEQVEDYFDALQKVNDQLVDAKGWWILELWPIKIRHQAKDSDNWVKKVGLNLGTYRAVQDKAPNLHWTVKHRTDQMEYRVRTRMDRNAEWRVVV</sequence>
<proteinExistence type="predicted"/>
<dbReference type="AlphaFoldDB" id="A0A2G5HMI5"/>
<dbReference type="EMBL" id="LKMD01000105">
    <property type="protein sequence ID" value="PIA93735.1"/>
    <property type="molecule type" value="Genomic_DNA"/>
</dbReference>
<name>A0A2G5HMI5_CERBT</name>
<comment type="caution">
    <text evidence="3">The sequence shown here is derived from an EMBL/GenBank/DDBJ whole genome shotgun (WGS) entry which is preliminary data.</text>
</comment>
<evidence type="ECO:0000313" key="4">
    <source>
        <dbReference type="Proteomes" id="UP000230605"/>
    </source>
</evidence>
<dbReference type="PANTHER" id="PTHR33840">
    <property type="match status" value="1"/>
</dbReference>
<reference evidence="3 4" key="1">
    <citation type="submission" date="2015-10" db="EMBL/GenBank/DDBJ databases">
        <title>The cercosporin biosynthetic gene cluster was horizontally transferred to several fungal lineages and shown to be expanded in Cercospora beticola based on microsynteny with recipient genomes.</title>
        <authorList>
            <person name="De Jonge R."/>
            <person name="Ebert M.K."/>
            <person name="Suttle J.C."/>
            <person name="Jurick Ii W.M."/>
            <person name="Secor G.A."/>
            <person name="Thomma B.P."/>
            <person name="Van De Peer Y."/>
            <person name="Bolton M.D."/>
        </authorList>
    </citation>
    <scope>NUCLEOTIDE SEQUENCE [LARGE SCALE GENOMIC DNA]</scope>
    <source>
        <strain evidence="3 4">09-40</strain>
    </source>
</reference>